<dbReference type="AlphaFoldDB" id="A0A4Q5M4E1"/>
<proteinExistence type="inferred from homology"/>
<dbReference type="Pfam" id="PF01613">
    <property type="entry name" value="Flavin_Reduct"/>
    <property type="match status" value="1"/>
</dbReference>
<evidence type="ECO:0000313" key="6">
    <source>
        <dbReference type="EMBL" id="RYU96969.1"/>
    </source>
</evidence>
<evidence type="ECO:0000256" key="3">
    <source>
        <dbReference type="ARBA" id="ARBA00022643"/>
    </source>
</evidence>
<evidence type="ECO:0000256" key="1">
    <source>
        <dbReference type="ARBA" id="ARBA00001917"/>
    </source>
</evidence>
<protein>
    <submittedName>
        <fullName evidence="6">Flavin reductase family protein</fullName>
    </submittedName>
</protein>
<dbReference type="EMBL" id="SEWF01000004">
    <property type="protein sequence ID" value="RYU96969.1"/>
    <property type="molecule type" value="Genomic_DNA"/>
</dbReference>
<dbReference type="SUPFAM" id="SSF50475">
    <property type="entry name" value="FMN-binding split barrel"/>
    <property type="match status" value="1"/>
</dbReference>
<evidence type="ECO:0000259" key="5">
    <source>
        <dbReference type="SMART" id="SM00903"/>
    </source>
</evidence>
<dbReference type="OrthoDB" id="9794638at2"/>
<evidence type="ECO:0000313" key="7">
    <source>
        <dbReference type="Proteomes" id="UP000293162"/>
    </source>
</evidence>
<keyword evidence="3" id="KW-0288">FMN</keyword>
<dbReference type="InterPro" id="IPR012349">
    <property type="entry name" value="Split_barrel_FMN-bd"/>
</dbReference>
<dbReference type="InterPro" id="IPR002563">
    <property type="entry name" value="Flavin_Rdtase-like_dom"/>
</dbReference>
<keyword evidence="7" id="KW-1185">Reference proteome</keyword>
<gene>
    <name evidence="6" type="ORF">EWM59_03405</name>
</gene>
<dbReference type="RefSeq" id="WP_130019545.1">
    <property type="nucleotide sequence ID" value="NZ_SEWF01000004.1"/>
</dbReference>
<accession>A0A4Q5M4E1</accession>
<sequence>MLTLNPEDLDPRTFYSYLTGTVAPRPIAFVSSIDVPGNVNLSPFSFFNIMGINPPLLVFAPNNRGRDGSKKDTTLNISEVPEVVINMVDYAMVHQMSLASVEFPRGINEFIKSGFTPEPSVLVTPPRVKESPAQFECKVLEVREIGTMNLYICQIVMAHFSEKIVGENGKIDQKKTDWVARMGADWYAHISESTMFEVEKPNTKIGIGYDAIPESIRLSKILTGNHLGQLGNIEAMPTKEEVLAFRQTSTMQNIFEQVMNGCAYLDNLLHDEAQRLLAQNKVKEAWLVLLQSQPEFMTKN</sequence>
<name>A0A4Q5M4E1_9BACT</name>
<feature type="domain" description="Flavin reductase like" evidence="5">
    <location>
        <begin position="22"/>
        <end position="170"/>
    </location>
</feature>
<reference evidence="6 7" key="1">
    <citation type="submission" date="2019-02" db="EMBL/GenBank/DDBJ databases">
        <title>Bacterial novel species Emticicia sp. 17J42-9 isolated from soil.</title>
        <authorList>
            <person name="Jung H.-Y."/>
        </authorList>
    </citation>
    <scope>NUCLEOTIDE SEQUENCE [LARGE SCALE GENOMIC DNA]</scope>
    <source>
        <strain evidence="6 7">17J42-9</strain>
    </source>
</reference>
<dbReference type="PANTHER" id="PTHR33798:SF5">
    <property type="entry name" value="FLAVIN REDUCTASE LIKE DOMAIN-CONTAINING PROTEIN"/>
    <property type="match status" value="1"/>
</dbReference>
<dbReference type="PANTHER" id="PTHR33798">
    <property type="entry name" value="FLAVOPROTEIN OXYGENASE"/>
    <property type="match status" value="1"/>
</dbReference>
<dbReference type="GO" id="GO:0016646">
    <property type="term" value="F:oxidoreductase activity, acting on the CH-NH group of donors, NAD or NADP as acceptor"/>
    <property type="evidence" value="ECO:0007669"/>
    <property type="project" value="UniProtKB-ARBA"/>
</dbReference>
<dbReference type="Proteomes" id="UP000293162">
    <property type="component" value="Unassembled WGS sequence"/>
</dbReference>
<comment type="similarity">
    <text evidence="4">Belongs to the flavoredoxin family.</text>
</comment>
<evidence type="ECO:0000256" key="2">
    <source>
        <dbReference type="ARBA" id="ARBA00022630"/>
    </source>
</evidence>
<dbReference type="Gene3D" id="2.30.110.10">
    <property type="entry name" value="Electron Transport, Fmn-binding Protein, Chain A"/>
    <property type="match status" value="1"/>
</dbReference>
<evidence type="ECO:0000256" key="4">
    <source>
        <dbReference type="ARBA" id="ARBA00038054"/>
    </source>
</evidence>
<comment type="caution">
    <text evidence="6">The sequence shown here is derived from an EMBL/GenBank/DDBJ whole genome shotgun (WGS) entry which is preliminary data.</text>
</comment>
<dbReference type="GO" id="GO:0010181">
    <property type="term" value="F:FMN binding"/>
    <property type="evidence" value="ECO:0007669"/>
    <property type="project" value="InterPro"/>
</dbReference>
<organism evidence="6 7">
    <name type="scientific">Emticicia agri</name>
    <dbReference type="NCBI Taxonomy" id="2492393"/>
    <lineage>
        <taxon>Bacteria</taxon>
        <taxon>Pseudomonadati</taxon>
        <taxon>Bacteroidota</taxon>
        <taxon>Cytophagia</taxon>
        <taxon>Cytophagales</taxon>
        <taxon>Leadbetterellaceae</taxon>
        <taxon>Emticicia</taxon>
    </lineage>
</organism>
<comment type="cofactor">
    <cofactor evidence="1">
        <name>FMN</name>
        <dbReference type="ChEBI" id="CHEBI:58210"/>
    </cofactor>
</comment>
<keyword evidence="2" id="KW-0285">Flavoprotein</keyword>
<dbReference type="SMART" id="SM00903">
    <property type="entry name" value="Flavin_Reduct"/>
    <property type="match status" value="1"/>
</dbReference>